<feature type="compositionally biased region" description="Basic residues" evidence="1">
    <location>
        <begin position="130"/>
        <end position="144"/>
    </location>
</feature>
<gene>
    <name evidence="2" type="ORF">PMEA_00013597</name>
</gene>
<keyword evidence="3" id="KW-1185">Reference proteome</keyword>
<organism evidence="2 3">
    <name type="scientific">Pocillopora meandrina</name>
    <dbReference type="NCBI Taxonomy" id="46732"/>
    <lineage>
        <taxon>Eukaryota</taxon>
        <taxon>Metazoa</taxon>
        <taxon>Cnidaria</taxon>
        <taxon>Anthozoa</taxon>
        <taxon>Hexacorallia</taxon>
        <taxon>Scleractinia</taxon>
        <taxon>Astrocoeniina</taxon>
        <taxon>Pocilloporidae</taxon>
        <taxon>Pocillopora</taxon>
    </lineage>
</organism>
<evidence type="ECO:0000313" key="2">
    <source>
        <dbReference type="EMBL" id="CAH3170221.1"/>
    </source>
</evidence>
<dbReference type="Proteomes" id="UP001159428">
    <property type="component" value="Unassembled WGS sequence"/>
</dbReference>
<proteinExistence type="predicted"/>
<accession>A0AAU9Y507</accession>
<dbReference type="AlphaFoldDB" id="A0AAU9Y507"/>
<reference evidence="2 3" key="1">
    <citation type="submission" date="2022-05" db="EMBL/GenBank/DDBJ databases">
        <authorList>
            <consortium name="Genoscope - CEA"/>
            <person name="William W."/>
        </authorList>
    </citation>
    <scope>NUCLEOTIDE SEQUENCE [LARGE SCALE GENOMIC DNA]</scope>
</reference>
<feature type="region of interest" description="Disordered" evidence="1">
    <location>
        <begin position="127"/>
        <end position="146"/>
    </location>
</feature>
<name>A0AAU9Y507_9CNID</name>
<dbReference type="EMBL" id="CALNXJ010000236">
    <property type="protein sequence ID" value="CAH3170221.1"/>
    <property type="molecule type" value="Genomic_DNA"/>
</dbReference>
<evidence type="ECO:0000313" key="3">
    <source>
        <dbReference type="Proteomes" id="UP001159428"/>
    </source>
</evidence>
<protein>
    <submittedName>
        <fullName evidence="2">Uncharacterized protein</fullName>
    </submittedName>
</protein>
<comment type="caution">
    <text evidence="2">The sequence shown here is derived from an EMBL/GenBank/DDBJ whole genome shotgun (WGS) entry which is preliminary data.</text>
</comment>
<evidence type="ECO:0000256" key="1">
    <source>
        <dbReference type="SAM" id="MobiDB-lite"/>
    </source>
</evidence>
<sequence>MAERTSRKRNFPARLREGKKFLMFCWYLVTCEDDCALRVLHEDEVQHIFPEDNEEELQVSDVVSALWLPNDQYYDAKVLQKGGDKEELMKERICLEKAKKNEFSNQKKVQKRSRNIQMIATQSYSNVRTKERKQKRRRKKKKNKDRLCYCRQENHKLLHDGHLSVLLQVTTTKWKKRRPFLVR</sequence>